<dbReference type="InterPro" id="IPR016032">
    <property type="entry name" value="Sig_transdc_resp-reg_C-effctor"/>
</dbReference>
<dbReference type="InterPro" id="IPR011990">
    <property type="entry name" value="TPR-like_helical_dom_sf"/>
</dbReference>
<feature type="region of interest" description="Disordered" evidence="4">
    <location>
        <begin position="1"/>
        <end position="21"/>
    </location>
</feature>
<evidence type="ECO:0000256" key="3">
    <source>
        <dbReference type="PROSITE-ProRule" id="PRU01091"/>
    </source>
</evidence>
<feature type="DNA-binding region" description="OmpR/PhoB-type" evidence="3">
    <location>
        <begin position="13"/>
        <end position="116"/>
    </location>
</feature>
<dbReference type="SUPFAM" id="SSF46894">
    <property type="entry name" value="C-terminal effector domain of the bipartite response regulators"/>
    <property type="match status" value="1"/>
</dbReference>
<evidence type="ECO:0000313" key="6">
    <source>
        <dbReference type="EMBL" id="MFF0545693.1"/>
    </source>
</evidence>
<evidence type="ECO:0000256" key="4">
    <source>
        <dbReference type="SAM" id="MobiDB-lite"/>
    </source>
</evidence>
<dbReference type="Proteomes" id="UP001601444">
    <property type="component" value="Unassembled WGS sequence"/>
</dbReference>
<keyword evidence="2 3" id="KW-0238">DNA-binding</keyword>
<evidence type="ECO:0000259" key="5">
    <source>
        <dbReference type="PROSITE" id="PS51755"/>
    </source>
</evidence>
<comment type="caution">
    <text evidence="6">The sequence shown here is derived from an EMBL/GenBank/DDBJ whole genome shotgun (WGS) entry which is preliminary data.</text>
</comment>
<evidence type="ECO:0000256" key="2">
    <source>
        <dbReference type="ARBA" id="ARBA00023125"/>
    </source>
</evidence>
<proteinExistence type="inferred from homology"/>
<evidence type="ECO:0000313" key="7">
    <source>
        <dbReference type="Proteomes" id="UP001601444"/>
    </source>
</evidence>
<dbReference type="EMBL" id="JBIAMX010000015">
    <property type="protein sequence ID" value="MFF0545693.1"/>
    <property type="molecule type" value="Genomic_DNA"/>
</dbReference>
<dbReference type="PANTHER" id="PTHR47691">
    <property type="entry name" value="REGULATOR-RELATED"/>
    <property type="match status" value="1"/>
</dbReference>
<dbReference type="SMART" id="SM01043">
    <property type="entry name" value="BTAD"/>
    <property type="match status" value="1"/>
</dbReference>
<keyword evidence="7" id="KW-1185">Reference proteome</keyword>
<dbReference type="SMART" id="SM00382">
    <property type="entry name" value="AAA"/>
    <property type="match status" value="1"/>
</dbReference>
<name>A0ABW6PTM1_9NOCA</name>
<feature type="compositionally biased region" description="Basic and acidic residues" evidence="4">
    <location>
        <begin position="1"/>
        <end position="13"/>
    </location>
</feature>
<dbReference type="InterPro" id="IPR003593">
    <property type="entry name" value="AAA+_ATPase"/>
</dbReference>
<evidence type="ECO:0000256" key="1">
    <source>
        <dbReference type="ARBA" id="ARBA00005820"/>
    </source>
</evidence>
<protein>
    <submittedName>
        <fullName evidence="6">BTAD domain-containing putative transcriptional regulator</fullName>
    </submittedName>
</protein>
<gene>
    <name evidence="6" type="ORF">ACFYTF_22920</name>
</gene>
<dbReference type="InterPro" id="IPR001867">
    <property type="entry name" value="OmpR/PhoB-type_DNA-bd"/>
</dbReference>
<organism evidence="6 7">
    <name type="scientific">Nocardia thailandica</name>
    <dbReference type="NCBI Taxonomy" id="257275"/>
    <lineage>
        <taxon>Bacteria</taxon>
        <taxon>Bacillati</taxon>
        <taxon>Actinomycetota</taxon>
        <taxon>Actinomycetes</taxon>
        <taxon>Mycobacteriales</taxon>
        <taxon>Nocardiaceae</taxon>
        <taxon>Nocardia</taxon>
    </lineage>
</organism>
<dbReference type="Gene3D" id="1.25.40.10">
    <property type="entry name" value="Tetratricopeptide repeat domain"/>
    <property type="match status" value="2"/>
</dbReference>
<dbReference type="InterPro" id="IPR036388">
    <property type="entry name" value="WH-like_DNA-bd_sf"/>
</dbReference>
<reference evidence="6 7" key="1">
    <citation type="submission" date="2024-10" db="EMBL/GenBank/DDBJ databases">
        <title>The Natural Products Discovery Center: Release of the First 8490 Sequenced Strains for Exploring Actinobacteria Biosynthetic Diversity.</title>
        <authorList>
            <person name="Kalkreuter E."/>
            <person name="Kautsar S.A."/>
            <person name="Yang D."/>
            <person name="Bader C.D."/>
            <person name="Teijaro C.N."/>
            <person name="Fluegel L."/>
            <person name="Davis C.M."/>
            <person name="Simpson J.R."/>
            <person name="Lauterbach L."/>
            <person name="Steele A.D."/>
            <person name="Gui C."/>
            <person name="Meng S."/>
            <person name="Li G."/>
            <person name="Viehrig K."/>
            <person name="Ye F."/>
            <person name="Su P."/>
            <person name="Kiefer A.F."/>
            <person name="Nichols A."/>
            <person name="Cepeda A.J."/>
            <person name="Yan W."/>
            <person name="Fan B."/>
            <person name="Jiang Y."/>
            <person name="Adhikari A."/>
            <person name="Zheng C.-J."/>
            <person name="Schuster L."/>
            <person name="Cowan T.M."/>
            <person name="Smanski M.J."/>
            <person name="Chevrette M.G."/>
            <person name="De Carvalho L.P.S."/>
            <person name="Shen B."/>
        </authorList>
    </citation>
    <scope>NUCLEOTIDE SEQUENCE [LARGE SCALE GENOMIC DNA]</scope>
    <source>
        <strain evidence="6 7">NPDC004045</strain>
    </source>
</reference>
<dbReference type="InterPro" id="IPR058852">
    <property type="entry name" value="HTH_77"/>
</dbReference>
<comment type="similarity">
    <text evidence="1">Belongs to the AfsR/DnrI/RedD regulatory family.</text>
</comment>
<dbReference type="SUPFAM" id="SSF48452">
    <property type="entry name" value="TPR-like"/>
    <property type="match status" value="2"/>
</dbReference>
<dbReference type="InterPro" id="IPR005158">
    <property type="entry name" value="BTAD"/>
</dbReference>
<dbReference type="Gene3D" id="3.40.50.300">
    <property type="entry name" value="P-loop containing nucleotide triphosphate hydrolases"/>
    <property type="match status" value="1"/>
</dbReference>
<accession>A0ABW6PTM1</accession>
<dbReference type="SUPFAM" id="SSF52540">
    <property type="entry name" value="P-loop containing nucleoside triphosphate hydrolases"/>
    <property type="match status" value="1"/>
</dbReference>
<sequence>MSAHHPPELRHPDPIPAAGDPAHASREIVVGLLGDVSVRRDDRLVPVPGGRARVLLAALAVRPGVARSAHALIEDIWGTEPPRSPMNALHTQVSRLRASLPDGALEAGPAGYRLRLPAERIDLSAARGLAARAGSCYEAGEFADVPPLVRAARALWRGEPGADLPDTPLAAELRDDADHVRAELDRIELAALVGLGDTGRALPLARAAAAAAPFDESAHAGLMRLLAATSRTPEALDVFAAYRLSLAAELGTDPGPAITALNAELLRGEYTPPPGRGVRDGEAESARPGAAGRPGPPTGPSPASMPDTGGGVDLPSGAPASGAGRSTNATNATNTSPPDAGASPGWSAAPDAAGDDTGAAGAAHLCLGLRAAPNELLGRAADLAELERLIRRSRVTTVLGPGGTGKTRVAHELGLRVARSEPVVLVELAPVRADVTDEAGARDAVESAISATIGLGETLRDQGIIRPAAAFAAARRLREALSARPMLLILDNCEHLVDAAAAVVADLLGSCAQLTVVTTSRAPLAITAETVYPLAPLRIDAAGSPATALFRARARAVRPDVRLDPDTVARLCRTLDGLPLAIELAAARVRTMSVADIESRLEHRFALLRSGDRSAPARHRTLHAVIDWSWNLLDPDQQVTLRRLCRFPGGFTLAAAEAVAHGPQVVDVAAAIEGLVGQSLLTVLDDTEHGIRYRMLETVREFGEEHLVAVEGEAALVEDRMARWARDFALASVLRYREGDQVGAVLAVGTEADNLVAVLRAAVDRADTTTFYTVFPVVSLVWIMRGAHREFSGWAVRAVALAPSPARGGLDADLQMFALLMMFLHLAYLSDNHRALAAVRIRGRALLRTGIPGPALGLLAELVFVRVSSVRRGRLLAEGTRHPEPEVRVAALFARANVWENAGNVHGSTRDAQHALRLLAGTDVWGTSMVCQHLAQLDGQSGRYRASAAYYRRALENMEQLRIHEEVMESRCFLAVALIGAGDVAGARAELGFVLEPASPGPLAGRPLDDPLVRRNHRLATVAGAVAELLLAEGETGAGLRYYRRALELLGWPTAELVPGPGGLMTASAAIGAHVLHDRAGEVGDLVNQVALGAGERLVVLYDLPQVGAVACGVGSWLLDRDPADAVGLELLALAASSVARQDYPSMELARHHARHRRRVGADRFDDAVRAAGGTGRHRAARRILDLLETHLART</sequence>
<dbReference type="InterPro" id="IPR027417">
    <property type="entry name" value="P-loop_NTPase"/>
</dbReference>
<dbReference type="Gene3D" id="1.10.10.10">
    <property type="entry name" value="Winged helix-like DNA-binding domain superfamily/Winged helix DNA-binding domain"/>
    <property type="match status" value="1"/>
</dbReference>
<feature type="domain" description="OmpR/PhoB-type" evidence="5">
    <location>
        <begin position="13"/>
        <end position="116"/>
    </location>
</feature>
<dbReference type="Pfam" id="PF03704">
    <property type="entry name" value="BTAD"/>
    <property type="match status" value="1"/>
</dbReference>
<dbReference type="PROSITE" id="PS51755">
    <property type="entry name" value="OMPR_PHOB"/>
    <property type="match status" value="1"/>
</dbReference>
<dbReference type="RefSeq" id="WP_387702102.1">
    <property type="nucleotide sequence ID" value="NZ_JBIAMX010000015.1"/>
</dbReference>
<dbReference type="PANTHER" id="PTHR47691:SF3">
    <property type="entry name" value="HTH-TYPE TRANSCRIPTIONAL REGULATOR RV0890C-RELATED"/>
    <property type="match status" value="1"/>
</dbReference>
<dbReference type="Pfam" id="PF25872">
    <property type="entry name" value="HTH_77"/>
    <property type="match status" value="1"/>
</dbReference>
<dbReference type="SMART" id="SM00862">
    <property type="entry name" value="Trans_reg_C"/>
    <property type="match status" value="1"/>
</dbReference>
<feature type="region of interest" description="Disordered" evidence="4">
    <location>
        <begin position="269"/>
        <end position="356"/>
    </location>
</feature>